<protein>
    <recommendedName>
        <fullName evidence="4">Lipoprotein</fullName>
    </recommendedName>
</protein>
<accession>A0ABS6V8I7</accession>
<dbReference type="Proteomes" id="UP000698028">
    <property type="component" value="Unassembled WGS sequence"/>
</dbReference>
<evidence type="ECO:0008006" key="4">
    <source>
        <dbReference type="Google" id="ProtNLM"/>
    </source>
</evidence>
<dbReference type="RefSeq" id="WP_218633719.1">
    <property type="nucleotide sequence ID" value="NZ_JAHVAH010000001.1"/>
</dbReference>
<keyword evidence="3" id="KW-1185">Reference proteome</keyword>
<name>A0ABS6V8I7_9SPHN</name>
<feature type="chain" id="PRO_5045954305" description="Lipoprotein" evidence="1">
    <location>
        <begin position="22"/>
        <end position="96"/>
    </location>
</feature>
<gene>
    <name evidence="2" type="ORF">KTQ36_11105</name>
</gene>
<evidence type="ECO:0000313" key="3">
    <source>
        <dbReference type="Proteomes" id="UP000698028"/>
    </source>
</evidence>
<keyword evidence="1" id="KW-0732">Signal</keyword>
<comment type="caution">
    <text evidence="2">The sequence shown here is derived from an EMBL/GenBank/DDBJ whole genome shotgun (WGS) entry which is preliminary data.</text>
</comment>
<evidence type="ECO:0000256" key="1">
    <source>
        <dbReference type="SAM" id="SignalP"/>
    </source>
</evidence>
<proteinExistence type="predicted"/>
<evidence type="ECO:0000313" key="2">
    <source>
        <dbReference type="EMBL" id="MBW0145839.1"/>
    </source>
</evidence>
<sequence length="96" mass="10412">MRILILPLLACSLSGCLVSKVAETAVDVATIPVKVAGEAVDAVTVSQAEADQKRGKELRKAEERHAKAMREWSDECAKLEARGRECPPRPVFVVPD</sequence>
<reference evidence="2 3" key="1">
    <citation type="submission" date="2021-07" db="EMBL/GenBank/DDBJ databases">
        <title>The draft genome sequence of Sphingomicrobium sp. B8.</title>
        <authorList>
            <person name="Mu L."/>
        </authorList>
    </citation>
    <scope>NUCLEOTIDE SEQUENCE [LARGE SCALE GENOMIC DNA]</scope>
    <source>
        <strain evidence="2 3">B8</strain>
    </source>
</reference>
<dbReference type="PROSITE" id="PS51257">
    <property type="entry name" value="PROKAR_LIPOPROTEIN"/>
    <property type="match status" value="1"/>
</dbReference>
<feature type="signal peptide" evidence="1">
    <location>
        <begin position="1"/>
        <end position="21"/>
    </location>
</feature>
<dbReference type="EMBL" id="JAHVAH010000001">
    <property type="protein sequence ID" value="MBW0145839.1"/>
    <property type="molecule type" value="Genomic_DNA"/>
</dbReference>
<organism evidence="2 3">
    <name type="scientific">Sphingomicrobium clamense</name>
    <dbReference type="NCBI Taxonomy" id="2851013"/>
    <lineage>
        <taxon>Bacteria</taxon>
        <taxon>Pseudomonadati</taxon>
        <taxon>Pseudomonadota</taxon>
        <taxon>Alphaproteobacteria</taxon>
        <taxon>Sphingomonadales</taxon>
        <taxon>Sphingomonadaceae</taxon>
        <taxon>Sphingomicrobium</taxon>
    </lineage>
</organism>